<dbReference type="EMBL" id="JAEHNZ010000003">
    <property type="protein sequence ID" value="MBK0396676.1"/>
    <property type="molecule type" value="Genomic_DNA"/>
</dbReference>
<evidence type="ECO:0000313" key="2">
    <source>
        <dbReference type="Proteomes" id="UP000614058"/>
    </source>
</evidence>
<evidence type="ECO:0000313" key="1">
    <source>
        <dbReference type="EMBL" id="MBK0396676.1"/>
    </source>
</evidence>
<name>A0ABS1BTQ3_9NEIS</name>
<dbReference type="RefSeq" id="WP_200522757.1">
    <property type="nucleotide sequence ID" value="NZ_JAEHNZ010000003.1"/>
</dbReference>
<gene>
    <name evidence="1" type="ORF">JDW22_08870</name>
</gene>
<dbReference type="Proteomes" id="UP000614058">
    <property type="component" value="Unassembled WGS sequence"/>
</dbReference>
<proteinExistence type="predicted"/>
<keyword evidence="2" id="KW-1185">Reference proteome</keyword>
<accession>A0ABS1BTQ3</accession>
<sequence>MAYKINVPVLIGHQCPTYNHYAKPHFRLPCDAKTRAQILGQPEISAEQDNSLPPNAIAPFSGCLPSPIQQNKSSIC</sequence>
<comment type="caution">
    <text evidence="1">The sequence shown here is derived from an EMBL/GenBank/DDBJ whole genome shotgun (WGS) entry which is preliminary data.</text>
</comment>
<organism evidence="1 2">
    <name type="scientific">Kingella bonacorsii</name>
    <dbReference type="NCBI Taxonomy" id="2796361"/>
    <lineage>
        <taxon>Bacteria</taxon>
        <taxon>Pseudomonadati</taxon>
        <taxon>Pseudomonadota</taxon>
        <taxon>Betaproteobacteria</taxon>
        <taxon>Neisseriales</taxon>
        <taxon>Neisseriaceae</taxon>
        <taxon>Kingella</taxon>
    </lineage>
</organism>
<reference evidence="1 2" key="1">
    <citation type="journal article" date="2021" name="Pathogens">
        <title>Isolation and Characterization of Kingella bonacorsii sp. nov., A Novel Kingella Species Detected in a Stable Periodontitis Subject.</title>
        <authorList>
            <person name="Antezack A."/>
            <person name="Boxberger M."/>
            <person name="Rolland C."/>
            <person name="Monnet-Corti V."/>
            <person name="La Scola B."/>
        </authorList>
    </citation>
    <scope>NUCLEOTIDE SEQUENCE [LARGE SCALE GENOMIC DNA]</scope>
    <source>
        <strain evidence="1 2">Marseille-Q4569</strain>
    </source>
</reference>
<protein>
    <submittedName>
        <fullName evidence="1">Uncharacterized protein</fullName>
    </submittedName>
</protein>